<feature type="transmembrane region" description="Helical" evidence="1">
    <location>
        <begin position="59"/>
        <end position="80"/>
    </location>
</feature>
<accession>A0A8X8LD95</accession>
<dbReference type="AlphaFoldDB" id="A0A8X8LD95"/>
<feature type="transmembrane region" description="Helical" evidence="1">
    <location>
        <begin position="350"/>
        <end position="369"/>
    </location>
</feature>
<feature type="transmembrane region" description="Helical" evidence="1">
    <location>
        <begin position="21"/>
        <end position="39"/>
    </location>
</feature>
<feature type="transmembrane region" description="Helical" evidence="1">
    <location>
        <begin position="247"/>
        <end position="270"/>
    </location>
</feature>
<comment type="caution">
    <text evidence="2">The sequence shown here is derived from an EMBL/GenBank/DDBJ whole genome shotgun (WGS) entry which is preliminary data.</text>
</comment>
<feature type="transmembrane region" description="Helical" evidence="1">
    <location>
        <begin position="223"/>
        <end position="241"/>
    </location>
</feature>
<name>A0A8X8LD95_9BACT</name>
<feature type="transmembrane region" description="Helical" evidence="1">
    <location>
        <begin position="118"/>
        <end position="140"/>
    </location>
</feature>
<dbReference type="Proteomes" id="UP000198711">
    <property type="component" value="Unassembled WGS sequence"/>
</dbReference>
<feature type="transmembrane region" description="Helical" evidence="1">
    <location>
        <begin position="282"/>
        <end position="304"/>
    </location>
</feature>
<feature type="transmembrane region" description="Helical" evidence="1">
    <location>
        <begin position="316"/>
        <end position="338"/>
    </location>
</feature>
<keyword evidence="1" id="KW-0812">Transmembrane</keyword>
<sequence>MHVQIGTSIQHPSLPVLEKRLYRISLFNLFLVSFIGLYLRSAPVTSIWAGSYKNILHAHSHFAFGGWIMPALVALIIRFFPELANTISYKHWRNLSALLLIAAYGMLCSFPFQGYGPVSICFSTLSIIASFYFAWLVWHARVSSKDSIAHQFLRAGLFYLVLSSAGPFATAPLIAMGKAGSALYFNVIYFYLHFQYNGWFTFALLAVLYKITGHAPGRYSKNAFALFNISCIPAYFLSVLWSHPAPAFFIIAAVAAILQLIALFYLLADIVDNNNNRRLNGLVRLSLGIFAMKIILQLLGAFPAIADMSYLHRNFIIAYLHLVLLGFVTFFIMGAMHLHESPTERSSKKWSILFIATWILTEGLLLLQATGEVADFQIPNFTTWLFLASCFFPVAILGIWIKDLSS</sequence>
<proteinExistence type="predicted"/>
<keyword evidence="3" id="KW-1185">Reference proteome</keyword>
<keyword evidence="1" id="KW-0472">Membrane</keyword>
<feature type="transmembrane region" description="Helical" evidence="1">
    <location>
        <begin position="92"/>
        <end position="112"/>
    </location>
</feature>
<evidence type="ECO:0000313" key="2">
    <source>
        <dbReference type="EMBL" id="SDW72959.1"/>
    </source>
</evidence>
<dbReference type="EMBL" id="FNNO01000005">
    <property type="protein sequence ID" value="SDW72959.1"/>
    <property type="molecule type" value="Genomic_DNA"/>
</dbReference>
<protein>
    <submittedName>
        <fullName evidence="2">Uncharacterized protein</fullName>
    </submittedName>
</protein>
<keyword evidence="1" id="KW-1133">Transmembrane helix</keyword>
<feature type="transmembrane region" description="Helical" evidence="1">
    <location>
        <begin position="152"/>
        <end position="176"/>
    </location>
</feature>
<feature type="transmembrane region" description="Helical" evidence="1">
    <location>
        <begin position="381"/>
        <end position="401"/>
    </location>
</feature>
<gene>
    <name evidence="2" type="ORF">SAMN05444410_105112</name>
</gene>
<organism evidence="2 3">
    <name type="scientific">Hydrobacter penzbergensis</name>
    <dbReference type="NCBI Taxonomy" id="1235997"/>
    <lineage>
        <taxon>Bacteria</taxon>
        <taxon>Pseudomonadati</taxon>
        <taxon>Bacteroidota</taxon>
        <taxon>Chitinophagia</taxon>
        <taxon>Chitinophagales</taxon>
        <taxon>Chitinophagaceae</taxon>
        <taxon>Hydrobacter</taxon>
    </lineage>
</organism>
<evidence type="ECO:0000256" key="1">
    <source>
        <dbReference type="SAM" id="Phobius"/>
    </source>
</evidence>
<reference evidence="2 3" key="1">
    <citation type="submission" date="2016-10" db="EMBL/GenBank/DDBJ databases">
        <authorList>
            <person name="Varghese N."/>
            <person name="Submissions S."/>
        </authorList>
    </citation>
    <scope>NUCLEOTIDE SEQUENCE [LARGE SCALE GENOMIC DNA]</scope>
    <source>
        <strain evidence="2 3">DSM 25353</strain>
    </source>
</reference>
<evidence type="ECO:0000313" key="3">
    <source>
        <dbReference type="Proteomes" id="UP000198711"/>
    </source>
</evidence>
<feature type="transmembrane region" description="Helical" evidence="1">
    <location>
        <begin position="188"/>
        <end position="211"/>
    </location>
</feature>